<evidence type="ECO:0000256" key="2">
    <source>
        <dbReference type="ARBA" id="ARBA00023002"/>
    </source>
</evidence>
<keyword evidence="4" id="KW-1185">Reference proteome</keyword>
<dbReference type="PANTHER" id="PTHR43669">
    <property type="entry name" value="5-KETO-D-GLUCONATE 5-REDUCTASE"/>
    <property type="match status" value="1"/>
</dbReference>
<gene>
    <name evidence="3" type="ORF">ACET3X_005573</name>
</gene>
<dbReference type="SUPFAM" id="SSF51735">
    <property type="entry name" value="NAD(P)-binding Rossmann-fold domains"/>
    <property type="match status" value="1"/>
</dbReference>
<dbReference type="InterPro" id="IPR036291">
    <property type="entry name" value="NAD(P)-bd_dom_sf"/>
</dbReference>
<proteinExistence type="inferred from homology"/>
<evidence type="ECO:0000313" key="4">
    <source>
        <dbReference type="Proteomes" id="UP001578633"/>
    </source>
</evidence>
<dbReference type="PANTHER" id="PTHR43669:SF4">
    <property type="entry name" value="SHORT-CHAIN DEHYDROGENASE"/>
    <property type="match status" value="1"/>
</dbReference>
<evidence type="ECO:0000256" key="1">
    <source>
        <dbReference type="ARBA" id="ARBA00006484"/>
    </source>
</evidence>
<evidence type="ECO:0000313" key="3">
    <source>
        <dbReference type="EMBL" id="KAL1797033.1"/>
    </source>
</evidence>
<accession>A0ABR3UKN7</accession>
<dbReference type="RefSeq" id="XP_069307617.1">
    <property type="nucleotide sequence ID" value="XM_069451792.1"/>
</dbReference>
<dbReference type="EMBL" id="JBHGVX010000004">
    <property type="protein sequence ID" value="KAL1797033.1"/>
    <property type="molecule type" value="Genomic_DNA"/>
</dbReference>
<reference evidence="3 4" key="1">
    <citation type="submission" date="2024-09" db="EMBL/GenBank/DDBJ databases">
        <title>T2T genomes of carrot and Alternaria dauci and their utility for understanding host-pathogen interaction during carrot leaf blight disease.</title>
        <authorList>
            <person name="Liu W."/>
            <person name="Xu S."/>
            <person name="Ou C."/>
            <person name="Liu X."/>
            <person name="Zhuang F."/>
            <person name="Deng X.W."/>
        </authorList>
    </citation>
    <scope>NUCLEOTIDE SEQUENCE [LARGE SCALE GENOMIC DNA]</scope>
    <source>
        <strain evidence="3 4">A2016</strain>
    </source>
</reference>
<dbReference type="GeneID" id="96085895"/>
<comment type="similarity">
    <text evidence="1">Belongs to the short-chain dehydrogenases/reductases (SDR) family.</text>
</comment>
<protein>
    <recommendedName>
        <fullName evidence="5">Short-chain dehydrogenase</fullName>
    </recommendedName>
</protein>
<evidence type="ECO:0008006" key="5">
    <source>
        <dbReference type="Google" id="ProtNLM"/>
    </source>
</evidence>
<organism evidence="3 4">
    <name type="scientific">Alternaria dauci</name>
    <dbReference type="NCBI Taxonomy" id="48095"/>
    <lineage>
        <taxon>Eukaryota</taxon>
        <taxon>Fungi</taxon>
        <taxon>Dikarya</taxon>
        <taxon>Ascomycota</taxon>
        <taxon>Pezizomycotina</taxon>
        <taxon>Dothideomycetes</taxon>
        <taxon>Pleosporomycetidae</taxon>
        <taxon>Pleosporales</taxon>
        <taxon>Pleosporineae</taxon>
        <taxon>Pleosporaceae</taxon>
        <taxon>Alternaria</taxon>
        <taxon>Alternaria sect. Porri</taxon>
    </lineage>
</organism>
<dbReference type="Proteomes" id="UP001578633">
    <property type="component" value="Chromosome 4"/>
</dbReference>
<keyword evidence="2" id="KW-0560">Oxidoreductase</keyword>
<name>A0ABR3UKN7_9PLEO</name>
<dbReference type="Gene3D" id="3.40.50.720">
    <property type="entry name" value="NAD(P)-binding Rossmann-like Domain"/>
    <property type="match status" value="1"/>
</dbReference>
<comment type="caution">
    <text evidence="3">The sequence shown here is derived from an EMBL/GenBank/DDBJ whole genome shotgun (WGS) entry which is preliminary data.</text>
</comment>
<sequence length="238" mass="25119">MSSTTPRPIALILGSGPNIGTSLLSTLTSHNYLIATASRSSSTSPSSTTLSLTADFSNPTSIPPLFTAVKEKYGRAPSVVIYNAAALTPPPVDGNVLSVDGEAFGKDLNVNTVSAYVAGMEAVKAWDSEAEGTGEGEEKTFIYTGNALNQNVMPVPAFLTLGVGKSASAYWVGLADQVYRGQGYRFFYADQRQEDGAPMGTAVDGPAHAEFYAKLARREAGEVPWLATFVKGKGYVEF</sequence>